<dbReference type="Proteomes" id="UP000309872">
    <property type="component" value="Unassembled WGS sequence"/>
</dbReference>
<dbReference type="AlphaFoldDB" id="A0A4V5LYJ7"/>
<comment type="caution">
    <text evidence="2">The sequence shown here is derived from an EMBL/GenBank/DDBJ whole genome shotgun (WGS) entry which is preliminary data.</text>
</comment>
<keyword evidence="1" id="KW-0732">Signal</keyword>
<keyword evidence="3" id="KW-1185">Reference proteome</keyword>
<evidence type="ECO:0000313" key="2">
    <source>
        <dbReference type="EMBL" id="TJY66819.1"/>
    </source>
</evidence>
<organism evidence="2 3">
    <name type="scientific">Sphingobacterium alkalisoli</name>
    <dbReference type="NCBI Taxonomy" id="1874115"/>
    <lineage>
        <taxon>Bacteria</taxon>
        <taxon>Pseudomonadati</taxon>
        <taxon>Bacteroidota</taxon>
        <taxon>Sphingobacteriia</taxon>
        <taxon>Sphingobacteriales</taxon>
        <taxon>Sphingobacteriaceae</taxon>
        <taxon>Sphingobacterium</taxon>
    </lineage>
</organism>
<name>A0A4V5LYJ7_9SPHI</name>
<feature type="chain" id="PRO_5020331820" description="YtxH domain-containing protein" evidence="1">
    <location>
        <begin position="22"/>
        <end position="70"/>
    </location>
</feature>
<dbReference type="OrthoDB" id="712352at2"/>
<gene>
    <name evidence="2" type="ORF">FAZ19_07860</name>
</gene>
<evidence type="ECO:0000313" key="3">
    <source>
        <dbReference type="Proteomes" id="UP000309872"/>
    </source>
</evidence>
<reference evidence="2 3" key="1">
    <citation type="submission" date="2019-04" db="EMBL/GenBank/DDBJ databases">
        <title>Sphingobacterium olei sp. nov., isolated from oil-contaminated soil.</title>
        <authorList>
            <person name="Liu B."/>
        </authorList>
    </citation>
    <scope>NUCLEOTIDE SEQUENCE [LARGE SCALE GENOMIC DNA]</scope>
    <source>
        <strain evidence="2 3">Y3L14</strain>
    </source>
</reference>
<dbReference type="PROSITE" id="PS51257">
    <property type="entry name" value="PROKAR_LIPOPROTEIN"/>
    <property type="match status" value="1"/>
</dbReference>
<evidence type="ECO:0008006" key="4">
    <source>
        <dbReference type="Google" id="ProtNLM"/>
    </source>
</evidence>
<dbReference type="EMBL" id="SUKA01000002">
    <property type="protein sequence ID" value="TJY66819.1"/>
    <property type="molecule type" value="Genomic_DNA"/>
</dbReference>
<accession>A0A4V5LYJ7</accession>
<proteinExistence type="predicted"/>
<dbReference type="RefSeq" id="WP_136820168.1">
    <property type="nucleotide sequence ID" value="NZ_BMJX01000002.1"/>
</dbReference>
<sequence>MKNLFAFGFLALALTVVSCGGAETKTDATTDSLANEVENTTENVADSLENVADSVRSTGDSIADSLNNVQ</sequence>
<protein>
    <recommendedName>
        <fullName evidence="4">YtxH domain-containing protein</fullName>
    </recommendedName>
</protein>
<feature type="signal peptide" evidence="1">
    <location>
        <begin position="1"/>
        <end position="21"/>
    </location>
</feature>
<evidence type="ECO:0000256" key="1">
    <source>
        <dbReference type="SAM" id="SignalP"/>
    </source>
</evidence>